<keyword evidence="2" id="KW-1185">Reference proteome</keyword>
<name>A0AAP0HMA0_9MAGN</name>
<dbReference type="EMBL" id="JBBNAF010000013">
    <property type="protein sequence ID" value="KAK9088035.1"/>
    <property type="molecule type" value="Genomic_DNA"/>
</dbReference>
<proteinExistence type="predicted"/>
<sequence>MNMSWIDKDESFYCMYCDYDSHYQENCSWNIQHYMVDPITLCMMRMIVAAIPEVKGNICKGVSTIFSQDEMWGRKQWEGMWS</sequence>
<dbReference type="Proteomes" id="UP001420932">
    <property type="component" value="Unassembled WGS sequence"/>
</dbReference>
<protein>
    <submittedName>
        <fullName evidence="1">Uncharacterized protein</fullName>
    </submittedName>
</protein>
<gene>
    <name evidence="1" type="ORF">Syun_030429</name>
</gene>
<accession>A0AAP0HMA0</accession>
<organism evidence="1 2">
    <name type="scientific">Stephania yunnanensis</name>
    <dbReference type="NCBI Taxonomy" id="152371"/>
    <lineage>
        <taxon>Eukaryota</taxon>
        <taxon>Viridiplantae</taxon>
        <taxon>Streptophyta</taxon>
        <taxon>Embryophyta</taxon>
        <taxon>Tracheophyta</taxon>
        <taxon>Spermatophyta</taxon>
        <taxon>Magnoliopsida</taxon>
        <taxon>Ranunculales</taxon>
        <taxon>Menispermaceae</taxon>
        <taxon>Menispermoideae</taxon>
        <taxon>Cissampelideae</taxon>
        <taxon>Stephania</taxon>
    </lineage>
</organism>
<evidence type="ECO:0000313" key="2">
    <source>
        <dbReference type="Proteomes" id="UP001420932"/>
    </source>
</evidence>
<reference evidence="1 2" key="1">
    <citation type="submission" date="2024-01" db="EMBL/GenBank/DDBJ databases">
        <title>Genome assemblies of Stephania.</title>
        <authorList>
            <person name="Yang L."/>
        </authorList>
    </citation>
    <scope>NUCLEOTIDE SEQUENCE [LARGE SCALE GENOMIC DNA]</scope>
    <source>
        <strain evidence="1">YNDBR</strain>
        <tissue evidence="1">Leaf</tissue>
    </source>
</reference>
<dbReference type="AlphaFoldDB" id="A0AAP0HMA0"/>
<evidence type="ECO:0000313" key="1">
    <source>
        <dbReference type="EMBL" id="KAK9088035.1"/>
    </source>
</evidence>
<comment type="caution">
    <text evidence="1">The sequence shown here is derived from an EMBL/GenBank/DDBJ whole genome shotgun (WGS) entry which is preliminary data.</text>
</comment>